<name>A0ABQ5Z5D0_9SPHN</name>
<dbReference type="PANTHER" id="PTHR42852:SF13">
    <property type="entry name" value="PROTEIN DIPZ"/>
    <property type="match status" value="1"/>
</dbReference>
<dbReference type="EMBL" id="BSOO01000002">
    <property type="protein sequence ID" value="GLR46591.1"/>
    <property type="molecule type" value="Genomic_DNA"/>
</dbReference>
<evidence type="ECO:0000256" key="4">
    <source>
        <dbReference type="SAM" id="MobiDB-lite"/>
    </source>
</evidence>
<proteinExistence type="predicted"/>
<comment type="caution">
    <text evidence="6">The sequence shown here is derived from an EMBL/GenBank/DDBJ whole genome shotgun (WGS) entry which is preliminary data.</text>
</comment>
<organism evidence="6 7">
    <name type="scientific">Sphingomonas astaxanthinifaciens DSM 22298</name>
    <dbReference type="NCBI Taxonomy" id="1123267"/>
    <lineage>
        <taxon>Bacteria</taxon>
        <taxon>Pseudomonadati</taxon>
        <taxon>Pseudomonadota</taxon>
        <taxon>Alphaproteobacteria</taxon>
        <taxon>Sphingomonadales</taxon>
        <taxon>Sphingomonadaceae</taxon>
        <taxon>Sphingomonas</taxon>
    </lineage>
</organism>
<reference evidence="7" key="1">
    <citation type="journal article" date="2019" name="Int. J. Syst. Evol. Microbiol.">
        <title>The Global Catalogue of Microorganisms (GCM) 10K type strain sequencing project: providing services to taxonomists for standard genome sequencing and annotation.</title>
        <authorList>
            <consortium name="The Broad Institute Genomics Platform"/>
            <consortium name="The Broad Institute Genome Sequencing Center for Infectious Disease"/>
            <person name="Wu L."/>
            <person name="Ma J."/>
        </authorList>
    </citation>
    <scope>NUCLEOTIDE SEQUENCE [LARGE SCALE GENOMIC DNA]</scope>
    <source>
        <strain evidence="7">NBRC 102146</strain>
    </source>
</reference>
<feature type="domain" description="Thioredoxin" evidence="5">
    <location>
        <begin position="46"/>
        <end position="185"/>
    </location>
</feature>
<dbReference type="Proteomes" id="UP001156703">
    <property type="component" value="Unassembled WGS sequence"/>
</dbReference>
<gene>
    <name evidence="6" type="ORF">GCM10007925_03020</name>
</gene>
<dbReference type="InterPro" id="IPR050553">
    <property type="entry name" value="Thioredoxin_ResA/DsbE_sf"/>
</dbReference>
<accession>A0ABQ5Z5D0</accession>
<evidence type="ECO:0000259" key="5">
    <source>
        <dbReference type="PROSITE" id="PS51352"/>
    </source>
</evidence>
<evidence type="ECO:0000313" key="6">
    <source>
        <dbReference type="EMBL" id="GLR46591.1"/>
    </source>
</evidence>
<dbReference type="Pfam" id="PF08534">
    <property type="entry name" value="Redoxin"/>
    <property type="match status" value="1"/>
</dbReference>
<dbReference type="PANTHER" id="PTHR42852">
    <property type="entry name" value="THIOL:DISULFIDE INTERCHANGE PROTEIN DSBE"/>
    <property type="match status" value="1"/>
</dbReference>
<dbReference type="PROSITE" id="PS51257">
    <property type="entry name" value="PROKAR_LIPOPROTEIN"/>
    <property type="match status" value="1"/>
</dbReference>
<feature type="region of interest" description="Disordered" evidence="4">
    <location>
        <begin position="29"/>
        <end position="53"/>
    </location>
</feature>
<dbReference type="RefSeq" id="WP_029941430.1">
    <property type="nucleotide sequence ID" value="NZ_BSOO01000002.1"/>
</dbReference>
<dbReference type="InterPro" id="IPR013740">
    <property type="entry name" value="Redoxin"/>
</dbReference>
<evidence type="ECO:0000256" key="2">
    <source>
        <dbReference type="ARBA" id="ARBA00022748"/>
    </source>
</evidence>
<dbReference type="InterPro" id="IPR036249">
    <property type="entry name" value="Thioredoxin-like_sf"/>
</dbReference>
<evidence type="ECO:0000256" key="1">
    <source>
        <dbReference type="ARBA" id="ARBA00004196"/>
    </source>
</evidence>
<dbReference type="Gene3D" id="3.40.30.10">
    <property type="entry name" value="Glutaredoxin"/>
    <property type="match status" value="1"/>
</dbReference>
<dbReference type="InterPro" id="IPR017937">
    <property type="entry name" value="Thioredoxin_CS"/>
</dbReference>
<comment type="subcellular location">
    <subcellularLocation>
        <location evidence="1">Cell envelope</location>
    </subcellularLocation>
</comment>
<dbReference type="PROSITE" id="PS00194">
    <property type="entry name" value="THIOREDOXIN_1"/>
    <property type="match status" value="1"/>
</dbReference>
<keyword evidence="7" id="KW-1185">Reference proteome</keyword>
<evidence type="ECO:0000313" key="7">
    <source>
        <dbReference type="Proteomes" id="UP001156703"/>
    </source>
</evidence>
<dbReference type="InterPro" id="IPR013766">
    <property type="entry name" value="Thioredoxin_domain"/>
</dbReference>
<dbReference type="PROSITE" id="PS51352">
    <property type="entry name" value="THIOREDOXIN_2"/>
    <property type="match status" value="1"/>
</dbReference>
<keyword evidence="3" id="KW-0676">Redox-active center</keyword>
<sequence length="185" mass="19385">MRVTLIGAVVAALLTAGCDRQSPDQSQANAAAAVAARPGEPGLDRSQAGKPMPTVTILDGDGEETSLAAVAGGKPLLVNLWATWCAPCVKELPTLDKLSAQPGAPQVMALSQDMQPQPTVSAFLDEKKIGLESYQDKEMAVSGALGVQILPTTILYGSDGKEIWRWSGDLDWTSAKAAELLEQAK</sequence>
<dbReference type="CDD" id="cd02966">
    <property type="entry name" value="TlpA_like_family"/>
    <property type="match status" value="1"/>
</dbReference>
<keyword evidence="2" id="KW-0201">Cytochrome c-type biogenesis</keyword>
<protein>
    <recommendedName>
        <fullName evidence="5">Thioredoxin domain-containing protein</fullName>
    </recommendedName>
</protein>
<dbReference type="SUPFAM" id="SSF52833">
    <property type="entry name" value="Thioredoxin-like"/>
    <property type="match status" value="1"/>
</dbReference>
<evidence type="ECO:0000256" key="3">
    <source>
        <dbReference type="ARBA" id="ARBA00023284"/>
    </source>
</evidence>